<organism evidence="3 4">
    <name type="scientific">Flavihumibacter petaseus NBRC 106054</name>
    <dbReference type="NCBI Taxonomy" id="1220578"/>
    <lineage>
        <taxon>Bacteria</taxon>
        <taxon>Pseudomonadati</taxon>
        <taxon>Bacteroidota</taxon>
        <taxon>Chitinophagia</taxon>
        <taxon>Chitinophagales</taxon>
        <taxon>Chitinophagaceae</taxon>
        <taxon>Flavihumibacter</taxon>
    </lineage>
</organism>
<sequence>MTPAKPLKIKFRKKSSLFYAELKQDVADLLDNEKLRLAKREMLTKFACYSLIYITLYSGIYFPIIQSNLVFLILIYILFGLTGILLAFNCAHDCIHGTFTDNKRINSIVFYLVFNLQGVNSRLWQKRHIASHHIFPNVDGCDADIDDNPFMRLSPHHPLRRHQRYQHLYAPVLYAIYTLHWIFVKDFIYLRKKELANLKNQVYSFGFVSEVILLKMMYLVLLVALPVWLTPLTLSQVLLAFAVMHVVVSLFFVLTLIISHLAMETEFPKVDENGELPYDYYEHQLAVSLDYHPESKWANRIFGGFNSHTSHHLFPNLPHTVYNQITPLIREKARVYNLPYNERSIPAAIRSHFGYLKMLGRA</sequence>
<feature type="transmembrane region" description="Helical" evidence="1">
    <location>
        <begin position="202"/>
        <end position="225"/>
    </location>
</feature>
<dbReference type="AlphaFoldDB" id="A0A0E9N6B8"/>
<protein>
    <submittedName>
        <fullName evidence="3">Putative fatty acid desaturase</fullName>
    </submittedName>
</protein>
<dbReference type="RefSeq" id="WP_046371484.1">
    <property type="nucleotide sequence ID" value="NZ_BBWV01000005.1"/>
</dbReference>
<dbReference type="Pfam" id="PF00487">
    <property type="entry name" value="FA_desaturase"/>
    <property type="match status" value="1"/>
</dbReference>
<evidence type="ECO:0000256" key="1">
    <source>
        <dbReference type="SAM" id="Phobius"/>
    </source>
</evidence>
<reference evidence="3 4" key="1">
    <citation type="submission" date="2015-04" db="EMBL/GenBank/DDBJ databases">
        <title>Whole genome shotgun sequence of Flavihumibacter petaseus NBRC 106054.</title>
        <authorList>
            <person name="Miyazawa S."/>
            <person name="Hosoyama A."/>
            <person name="Hashimoto M."/>
            <person name="Noguchi M."/>
            <person name="Tsuchikane K."/>
            <person name="Ohji S."/>
            <person name="Yamazoe A."/>
            <person name="Ichikawa N."/>
            <person name="Kimura A."/>
            <person name="Fujita N."/>
        </authorList>
    </citation>
    <scope>NUCLEOTIDE SEQUENCE [LARGE SCALE GENOMIC DNA]</scope>
    <source>
        <strain evidence="3 4">NBRC 106054</strain>
    </source>
</reference>
<feature type="transmembrane region" description="Helical" evidence="1">
    <location>
        <begin position="70"/>
        <end position="88"/>
    </location>
</feature>
<feature type="domain" description="Fatty acid desaturase" evidence="2">
    <location>
        <begin position="71"/>
        <end position="343"/>
    </location>
</feature>
<evidence type="ECO:0000259" key="2">
    <source>
        <dbReference type="Pfam" id="PF00487"/>
    </source>
</evidence>
<name>A0A0E9N6B8_9BACT</name>
<dbReference type="InterPro" id="IPR005804">
    <property type="entry name" value="FA_desaturase_dom"/>
</dbReference>
<dbReference type="PANTHER" id="PTHR19353">
    <property type="entry name" value="FATTY ACID DESATURASE 2"/>
    <property type="match status" value="1"/>
</dbReference>
<dbReference type="Proteomes" id="UP000033121">
    <property type="component" value="Unassembled WGS sequence"/>
</dbReference>
<dbReference type="PANTHER" id="PTHR19353:SF19">
    <property type="entry name" value="DELTA(5) FATTY ACID DESATURASE C-RELATED"/>
    <property type="match status" value="1"/>
</dbReference>
<feature type="transmembrane region" description="Helical" evidence="1">
    <location>
        <begin position="46"/>
        <end position="64"/>
    </location>
</feature>
<accession>A0A0E9N6B8</accession>
<comment type="caution">
    <text evidence="3">The sequence shown here is derived from an EMBL/GenBank/DDBJ whole genome shotgun (WGS) entry which is preliminary data.</text>
</comment>
<dbReference type="InterPro" id="IPR012171">
    <property type="entry name" value="Fatty_acid_desaturase"/>
</dbReference>
<keyword evidence="1" id="KW-0472">Membrane</keyword>
<evidence type="ECO:0000313" key="4">
    <source>
        <dbReference type="Proteomes" id="UP000033121"/>
    </source>
</evidence>
<feature type="transmembrane region" description="Helical" evidence="1">
    <location>
        <begin position="168"/>
        <end position="190"/>
    </location>
</feature>
<dbReference type="GO" id="GO:0016717">
    <property type="term" value="F:oxidoreductase activity, acting on paired donors, with oxidation of a pair of donors resulting in the reduction of molecular oxygen to two molecules of water"/>
    <property type="evidence" value="ECO:0007669"/>
    <property type="project" value="TreeGrafter"/>
</dbReference>
<feature type="transmembrane region" description="Helical" evidence="1">
    <location>
        <begin position="237"/>
        <end position="259"/>
    </location>
</feature>
<keyword evidence="4" id="KW-1185">Reference proteome</keyword>
<evidence type="ECO:0000313" key="3">
    <source>
        <dbReference type="EMBL" id="GAO45482.1"/>
    </source>
</evidence>
<proteinExistence type="predicted"/>
<keyword evidence="1" id="KW-1133">Transmembrane helix</keyword>
<dbReference type="GO" id="GO:0016020">
    <property type="term" value="C:membrane"/>
    <property type="evidence" value="ECO:0007669"/>
    <property type="project" value="TreeGrafter"/>
</dbReference>
<dbReference type="EMBL" id="BBWV01000005">
    <property type="protein sequence ID" value="GAO45482.1"/>
    <property type="molecule type" value="Genomic_DNA"/>
</dbReference>
<feature type="transmembrane region" description="Helical" evidence="1">
    <location>
        <begin position="108"/>
        <end position="125"/>
    </location>
</feature>
<gene>
    <name evidence="3" type="ORF">FPE01S_05_01770</name>
</gene>
<dbReference type="STRING" id="1220578.FPE01S_05_01770"/>
<keyword evidence="1" id="KW-0812">Transmembrane</keyword>
<dbReference type="CDD" id="cd03506">
    <property type="entry name" value="Delta6-FADS-like"/>
    <property type="match status" value="1"/>
</dbReference>
<dbReference type="GO" id="GO:0008610">
    <property type="term" value="P:lipid biosynthetic process"/>
    <property type="evidence" value="ECO:0007669"/>
    <property type="project" value="UniProtKB-ARBA"/>
</dbReference>
<dbReference type="OrthoDB" id="104711at2"/>